<name>A0ABQ0AJX6_9RHOB</name>
<reference evidence="1 2" key="1">
    <citation type="submission" date="2024-04" db="EMBL/GenBank/DDBJ databases">
        <title>Draft genome sequence of Pseudophaeobacter arcticus NBRC 116598.</title>
        <authorList>
            <person name="Miyakawa T."/>
            <person name="Kusuya Y."/>
            <person name="Miura T."/>
        </authorList>
    </citation>
    <scope>NUCLEOTIDE SEQUENCE [LARGE SCALE GENOMIC DNA]</scope>
    <source>
        <strain evidence="1 2">SU-CL00105</strain>
    </source>
</reference>
<proteinExistence type="predicted"/>
<accession>A0ABQ0AJX6</accession>
<evidence type="ECO:0000313" key="2">
    <source>
        <dbReference type="Proteomes" id="UP001441944"/>
    </source>
</evidence>
<organism evidence="1 2">
    <name type="scientific">Pseudophaeobacter arcticus</name>
    <dbReference type="NCBI Taxonomy" id="385492"/>
    <lineage>
        <taxon>Bacteria</taxon>
        <taxon>Pseudomonadati</taxon>
        <taxon>Pseudomonadota</taxon>
        <taxon>Alphaproteobacteria</taxon>
        <taxon>Rhodobacterales</taxon>
        <taxon>Paracoccaceae</taxon>
        <taxon>Pseudophaeobacter</taxon>
    </lineage>
</organism>
<keyword evidence="2" id="KW-1185">Reference proteome</keyword>
<comment type="caution">
    <text evidence="1">The sequence shown here is derived from an EMBL/GenBank/DDBJ whole genome shotgun (WGS) entry which is preliminary data.</text>
</comment>
<evidence type="ECO:0000313" key="1">
    <source>
        <dbReference type="EMBL" id="GAA6196162.1"/>
    </source>
</evidence>
<gene>
    <name evidence="1" type="ORF">NBRC116598_16060</name>
</gene>
<dbReference type="EMBL" id="BAABWU010000004">
    <property type="protein sequence ID" value="GAA6196162.1"/>
    <property type="molecule type" value="Genomic_DNA"/>
</dbReference>
<evidence type="ECO:0008006" key="3">
    <source>
        <dbReference type="Google" id="ProtNLM"/>
    </source>
</evidence>
<sequence>MPTKHAPTDFVRALAAAVQAEMPAPRQEKPFGLGAPWTHHATPEEFERLARLHNRILRKELALAALREERAGIMRRSIRRMRRAAGKD</sequence>
<dbReference type="Proteomes" id="UP001441944">
    <property type="component" value="Unassembled WGS sequence"/>
</dbReference>
<protein>
    <recommendedName>
        <fullName evidence="3">Transposase</fullName>
    </recommendedName>
</protein>